<dbReference type="PANTHER" id="PTHR45436">
    <property type="entry name" value="SENSOR HISTIDINE KINASE YKOH"/>
    <property type="match status" value="1"/>
</dbReference>
<evidence type="ECO:0000256" key="11">
    <source>
        <dbReference type="SAM" id="Phobius"/>
    </source>
</evidence>
<evidence type="ECO:0000259" key="12">
    <source>
        <dbReference type="PROSITE" id="PS50109"/>
    </source>
</evidence>
<dbReference type="AlphaFoldDB" id="A0A1I2CH92"/>
<dbReference type="CDD" id="cd00075">
    <property type="entry name" value="HATPase"/>
    <property type="match status" value="1"/>
</dbReference>
<dbReference type="InterPro" id="IPR036890">
    <property type="entry name" value="HATPase_C_sf"/>
</dbReference>
<sequence>MNLRTRFSLTFIAVVSPILLLFLGNFYYYFANSKQEDFLIKLKNRAITMTHLLVEKRSINESLLRRIDEDTYTSFSDRRVAIFDQHNRLLYDSGELDNPGKVGPSLPITPTLLSQIGQQQEVTITDGKRSGVGLLIRYQGRGFKVVSYGIDDYGIRKTREAIFVSGASFLVAFLLVIVLSQIFAQRSIEPIANMMHQIDQITVSNLEAHLTVSNDHDELGRLAATFNQMLDRISAFELQRSFVANASHELRTPLTLLTNQIEVALIKARSVDEYQQLLASLLEDIRQLNTLSNGLLELAQFDVKQIHVAWTPVELDEVLYEAVATILQKNPTYTITIVTDPSDEALPTMQVEGEESLLKTAFINLIENGCKFSSDHHSRLLVNLSDTSVQVTIADQGIGIADSELDYIFQPFYRATNAHTIKGNGIGLSLTEKIIKMHGGSITVRSELDRGTTFTISLPRRHSTPVL</sequence>
<dbReference type="Gene3D" id="6.10.340.10">
    <property type="match status" value="1"/>
</dbReference>
<dbReference type="InterPro" id="IPR003594">
    <property type="entry name" value="HATPase_dom"/>
</dbReference>
<name>A0A1I2CH92_9BACT</name>
<evidence type="ECO:0000313" key="14">
    <source>
        <dbReference type="EMBL" id="SFE67749.1"/>
    </source>
</evidence>
<keyword evidence="10 11" id="KW-0472">Membrane</keyword>
<evidence type="ECO:0000313" key="15">
    <source>
        <dbReference type="Proteomes" id="UP000198598"/>
    </source>
</evidence>
<dbReference type="SMART" id="SM00387">
    <property type="entry name" value="HATPase_c"/>
    <property type="match status" value="1"/>
</dbReference>
<dbReference type="OrthoDB" id="594725at2"/>
<dbReference type="Pfam" id="PF00672">
    <property type="entry name" value="HAMP"/>
    <property type="match status" value="1"/>
</dbReference>
<reference evidence="14 15" key="1">
    <citation type="submission" date="2016-10" db="EMBL/GenBank/DDBJ databases">
        <authorList>
            <person name="de Groot N.N."/>
        </authorList>
    </citation>
    <scope>NUCLEOTIDE SEQUENCE [LARGE SCALE GENOMIC DNA]</scope>
    <source>
        <strain evidence="14 15">DSM 26130</strain>
    </source>
</reference>
<comment type="subcellular location">
    <subcellularLocation>
        <location evidence="2">Membrane</location>
    </subcellularLocation>
</comment>
<evidence type="ECO:0000256" key="10">
    <source>
        <dbReference type="ARBA" id="ARBA00023136"/>
    </source>
</evidence>
<keyword evidence="8 11" id="KW-1133">Transmembrane helix</keyword>
<evidence type="ECO:0000256" key="3">
    <source>
        <dbReference type="ARBA" id="ARBA00012438"/>
    </source>
</evidence>
<dbReference type="SMART" id="SM00388">
    <property type="entry name" value="HisKA"/>
    <property type="match status" value="1"/>
</dbReference>
<dbReference type="PRINTS" id="PR00344">
    <property type="entry name" value="BCTRLSENSOR"/>
</dbReference>
<feature type="domain" description="HAMP" evidence="13">
    <location>
        <begin position="185"/>
        <end position="238"/>
    </location>
</feature>
<evidence type="ECO:0000256" key="7">
    <source>
        <dbReference type="ARBA" id="ARBA00022777"/>
    </source>
</evidence>
<dbReference type="CDD" id="cd00082">
    <property type="entry name" value="HisKA"/>
    <property type="match status" value="1"/>
</dbReference>
<evidence type="ECO:0000256" key="8">
    <source>
        <dbReference type="ARBA" id="ARBA00022989"/>
    </source>
</evidence>
<feature type="domain" description="Histidine kinase" evidence="12">
    <location>
        <begin position="245"/>
        <end position="462"/>
    </location>
</feature>
<keyword evidence="6 11" id="KW-0812">Transmembrane</keyword>
<dbReference type="SMART" id="SM00304">
    <property type="entry name" value="HAMP"/>
    <property type="match status" value="1"/>
</dbReference>
<dbReference type="Proteomes" id="UP000198598">
    <property type="component" value="Unassembled WGS sequence"/>
</dbReference>
<evidence type="ECO:0000256" key="6">
    <source>
        <dbReference type="ARBA" id="ARBA00022692"/>
    </source>
</evidence>
<protein>
    <recommendedName>
        <fullName evidence="3">histidine kinase</fullName>
        <ecNumber evidence="3">2.7.13.3</ecNumber>
    </recommendedName>
</protein>
<dbReference type="CDD" id="cd06225">
    <property type="entry name" value="HAMP"/>
    <property type="match status" value="1"/>
</dbReference>
<dbReference type="GO" id="GO:0005886">
    <property type="term" value="C:plasma membrane"/>
    <property type="evidence" value="ECO:0007669"/>
    <property type="project" value="TreeGrafter"/>
</dbReference>
<evidence type="ECO:0000256" key="5">
    <source>
        <dbReference type="ARBA" id="ARBA00022679"/>
    </source>
</evidence>
<evidence type="ECO:0000256" key="4">
    <source>
        <dbReference type="ARBA" id="ARBA00022553"/>
    </source>
</evidence>
<organism evidence="14 15">
    <name type="scientific">Spirosoma endophyticum</name>
    <dbReference type="NCBI Taxonomy" id="662367"/>
    <lineage>
        <taxon>Bacteria</taxon>
        <taxon>Pseudomonadati</taxon>
        <taxon>Bacteroidota</taxon>
        <taxon>Cytophagia</taxon>
        <taxon>Cytophagales</taxon>
        <taxon>Cytophagaceae</taxon>
        <taxon>Spirosoma</taxon>
    </lineage>
</organism>
<accession>A0A1I2CH92</accession>
<dbReference type="PROSITE" id="PS50109">
    <property type="entry name" value="HIS_KIN"/>
    <property type="match status" value="1"/>
</dbReference>
<dbReference type="Pfam" id="PF02518">
    <property type="entry name" value="HATPase_c"/>
    <property type="match status" value="1"/>
</dbReference>
<feature type="transmembrane region" description="Helical" evidence="11">
    <location>
        <begin position="6"/>
        <end position="30"/>
    </location>
</feature>
<keyword evidence="4" id="KW-0597">Phosphoprotein</keyword>
<feature type="transmembrane region" description="Helical" evidence="11">
    <location>
        <begin position="161"/>
        <end position="184"/>
    </location>
</feature>
<dbReference type="InterPro" id="IPR036097">
    <property type="entry name" value="HisK_dim/P_sf"/>
</dbReference>
<comment type="catalytic activity">
    <reaction evidence="1">
        <text>ATP + protein L-histidine = ADP + protein N-phospho-L-histidine.</text>
        <dbReference type="EC" id="2.7.13.3"/>
    </reaction>
</comment>
<dbReference type="InterPro" id="IPR003661">
    <property type="entry name" value="HisK_dim/P_dom"/>
</dbReference>
<dbReference type="Pfam" id="PF00512">
    <property type="entry name" value="HisKA"/>
    <property type="match status" value="1"/>
</dbReference>
<keyword evidence="7 14" id="KW-0418">Kinase</keyword>
<dbReference type="GO" id="GO:0000155">
    <property type="term" value="F:phosphorelay sensor kinase activity"/>
    <property type="evidence" value="ECO:0007669"/>
    <property type="project" value="InterPro"/>
</dbReference>
<dbReference type="Gene3D" id="3.30.565.10">
    <property type="entry name" value="Histidine kinase-like ATPase, C-terminal domain"/>
    <property type="match status" value="1"/>
</dbReference>
<keyword evidence="9" id="KW-0902">Two-component regulatory system</keyword>
<dbReference type="EC" id="2.7.13.3" evidence="3"/>
<dbReference type="PROSITE" id="PS50885">
    <property type="entry name" value="HAMP"/>
    <property type="match status" value="1"/>
</dbReference>
<evidence type="ECO:0000256" key="1">
    <source>
        <dbReference type="ARBA" id="ARBA00000085"/>
    </source>
</evidence>
<proteinExistence type="predicted"/>
<keyword evidence="5" id="KW-0808">Transferase</keyword>
<keyword evidence="15" id="KW-1185">Reference proteome</keyword>
<dbReference type="SUPFAM" id="SSF158472">
    <property type="entry name" value="HAMP domain-like"/>
    <property type="match status" value="1"/>
</dbReference>
<evidence type="ECO:0000259" key="13">
    <source>
        <dbReference type="PROSITE" id="PS50885"/>
    </source>
</evidence>
<dbReference type="SUPFAM" id="SSF47384">
    <property type="entry name" value="Homodimeric domain of signal transducing histidine kinase"/>
    <property type="match status" value="1"/>
</dbReference>
<dbReference type="PANTHER" id="PTHR45436:SF5">
    <property type="entry name" value="SENSOR HISTIDINE KINASE TRCS"/>
    <property type="match status" value="1"/>
</dbReference>
<evidence type="ECO:0000256" key="9">
    <source>
        <dbReference type="ARBA" id="ARBA00023012"/>
    </source>
</evidence>
<dbReference type="RefSeq" id="WP_093832415.1">
    <property type="nucleotide sequence ID" value="NZ_FOLQ01000017.1"/>
</dbReference>
<gene>
    <name evidence="14" type="ORF">SAMN05216167_11789</name>
</gene>
<dbReference type="InterPro" id="IPR004358">
    <property type="entry name" value="Sig_transdc_His_kin-like_C"/>
</dbReference>
<evidence type="ECO:0000256" key="2">
    <source>
        <dbReference type="ARBA" id="ARBA00004370"/>
    </source>
</evidence>
<dbReference type="InterPro" id="IPR050428">
    <property type="entry name" value="TCS_sensor_his_kinase"/>
</dbReference>
<dbReference type="EMBL" id="FOLQ01000017">
    <property type="protein sequence ID" value="SFE67749.1"/>
    <property type="molecule type" value="Genomic_DNA"/>
</dbReference>
<dbReference type="Gene3D" id="1.10.287.130">
    <property type="match status" value="1"/>
</dbReference>
<dbReference type="InterPro" id="IPR003660">
    <property type="entry name" value="HAMP_dom"/>
</dbReference>
<dbReference type="SUPFAM" id="SSF55874">
    <property type="entry name" value="ATPase domain of HSP90 chaperone/DNA topoisomerase II/histidine kinase"/>
    <property type="match status" value="1"/>
</dbReference>
<dbReference type="STRING" id="662367.SAMN05216167_11789"/>
<dbReference type="InterPro" id="IPR005467">
    <property type="entry name" value="His_kinase_dom"/>
</dbReference>